<accession>A0AAV7WSS4</accession>
<feature type="transmembrane region" description="Helical" evidence="1">
    <location>
        <begin position="48"/>
        <end position="68"/>
    </location>
</feature>
<dbReference type="Proteomes" id="UP001066276">
    <property type="component" value="Chromosome 1_1"/>
</dbReference>
<keyword evidence="1" id="KW-0812">Transmembrane</keyword>
<protein>
    <submittedName>
        <fullName evidence="2">Uncharacterized protein</fullName>
    </submittedName>
</protein>
<feature type="transmembrane region" description="Helical" evidence="1">
    <location>
        <begin position="100"/>
        <end position="120"/>
    </location>
</feature>
<keyword evidence="3" id="KW-1185">Reference proteome</keyword>
<keyword evidence="1" id="KW-0472">Membrane</keyword>
<dbReference type="EMBL" id="JANPWB010000001">
    <property type="protein sequence ID" value="KAJ1216995.1"/>
    <property type="molecule type" value="Genomic_DNA"/>
</dbReference>
<gene>
    <name evidence="2" type="ORF">NDU88_004593</name>
</gene>
<sequence>MEAFHSRFLLFFCSVIIAVKCVVVDALVVAFATVHVSAVNTFSLLADVIAPVIAVMMAAVVTALVPAVITAVIAVVRNAVLTGLFAGVVLIMVLDTAAVIHLVEIIGAVVTVAYTVVAALM</sequence>
<reference evidence="2" key="1">
    <citation type="journal article" date="2022" name="bioRxiv">
        <title>Sequencing and chromosome-scale assembly of the giantPleurodeles waltlgenome.</title>
        <authorList>
            <person name="Brown T."/>
            <person name="Elewa A."/>
            <person name="Iarovenko S."/>
            <person name="Subramanian E."/>
            <person name="Araus A.J."/>
            <person name="Petzold A."/>
            <person name="Susuki M."/>
            <person name="Suzuki K.-i.T."/>
            <person name="Hayashi T."/>
            <person name="Toyoda A."/>
            <person name="Oliveira C."/>
            <person name="Osipova E."/>
            <person name="Leigh N.D."/>
            <person name="Simon A."/>
            <person name="Yun M.H."/>
        </authorList>
    </citation>
    <scope>NUCLEOTIDE SEQUENCE</scope>
    <source>
        <strain evidence="2">20211129_DDA</strain>
        <tissue evidence="2">Liver</tissue>
    </source>
</reference>
<evidence type="ECO:0000313" key="3">
    <source>
        <dbReference type="Proteomes" id="UP001066276"/>
    </source>
</evidence>
<feature type="transmembrane region" description="Helical" evidence="1">
    <location>
        <begin position="75"/>
        <end position="94"/>
    </location>
</feature>
<organism evidence="2 3">
    <name type="scientific">Pleurodeles waltl</name>
    <name type="common">Iberian ribbed newt</name>
    <dbReference type="NCBI Taxonomy" id="8319"/>
    <lineage>
        <taxon>Eukaryota</taxon>
        <taxon>Metazoa</taxon>
        <taxon>Chordata</taxon>
        <taxon>Craniata</taxon>
        <taxon>Vertebrata</taxon>
        <taxon>Euteleostomi</taxon>
        <taxon>Amphibia</taxon>
        <taxon>Batrachia</taxon>
        <taxon>Caudata</taxon>
        <taxon>Salamandroidea</taxon>
        <taxon>Salamandridae</taxon>
        <taxon>Pleurodelinae</taxon>
        <taxon>Pleurodeles</taxon>
    </lineage>
</organism>
<name>A0AAV7WSS4_PLEWA</name>
<dbReference type="AlphaFoldDB" id="A0AAV7WSS4"/>
<proteinExistence type="predicted"/>
<evidence type="ECO:0000256" key="1">
    <source>
        <dbReference type="SAM" id="Phobius"/>
    </source>
</evidence>
<comment type="caution">
    <text evidence="2">The sequence shown here is derived from an EMBL/GenBank/DDBJ whole genome shotgun (WGS) entry which is preliminary data.</text>
</comment>
<keyword evidence="1" id="KW-1133">Transmembrane helix</keyword>
<evidence type="ECO:0000313" key="2">
    <source>
        <dbReference type="EMBL" id="KAJ1216995.1"/>
    </source>
</evidence>
<feature type="transmembrane region" description="Helical" evidence="1">
    <location>
        <begin position="9"/>
        <end position="36"/>
    </location>
</feature>